<dbReference type="SUPFAM" id="SSF50118">
    <property type="entry name" value="Cell growth inhibitor/plasmid maintenance toxic component"/>
    <property type="match status" value="1"/>
</dbReference>
<dbReference type="EC" id="3.1.-.-" evidence="1"/>
<gene>
    <name evidence="1" type="ORF">ABN401_10660</name>
</gene>
<dbReference type="RefSeq" id="WP_349684822.1">
    <property type="nucleotide sequence ID" value="NZ_JBEGDD010000008.1"/>
</dbReference>
<name>A0ABV1NPY5_9CAUL</name>
<dbReference type="Proteomes" id="UP001445732">
    <property type="component" value="Unassembled WGS sequence"/>
</dbReference>
<dbReference type="Gene3D" id="2.30.30.110">
    <property type="match status" value="1"/>
</dbReference>
<organism evidence="1 2">
    <name type="scientific">Brevundimonas aurifodinae</name>
    <dbReference type="NCBI Taxonomy" id="1508312"/>
    <lineage>
        <taxon>Bacteria</taxon>
        <taxon>Pseudomonadati</taxon>
        <taxon>Pseudomonadota</taxon>
        <taxon>Alphaproteobacteria</taxon>
        <taxon>Caulobacterales</taxon>
        <taxon>Caulobacteraceae</taxon>
        <taxon>Brevundimonas</taxon>
    </lineage>
</organism>
<keyword evidence="2" id="KW-1185">Reference proteome</keyword>
<comment type="caution">
    <text evidence="1">The sequence shown here is derived from an EMBL/GenBank/DDBJ whole genome shotgun (WGS) entry which is preliminary data.</text>
</comment>
<proteinExistence type="predicted"/>
<protein>
    <submittedName>
        <fullName evidence="1">Type II toxin-antitoxin system PemK/MazF family toxin</fullName>
        <ecNumber evidence="1">3.1.-.-</ecNumber>
    </submittedName>
</protein>
<keyword evidence="1" id="KW-0378">Hydrolase</keyword>
<dbReference type="InterPro" id="IPR011067">
    <property type="entry name" value="Plasmid_toxin/cell-grow_inhib"/>
</dbReference>
<accession>A0ABV1NPY5</accession>
<dbReference type="InterPro" id="IPR003477">
    <property type="entry name" value="PemK-like"/>
</dbReference>
<dbReference type="EMBL" id="JBEGDD010000008">
    <property type="protein sequence ID" value="MEQ7155669.1"/>
    <property type="molecule type" value="Genomic_DNA"/>
</dbReference>
<evidence type="ECO:0000313" key="2">
    <source>
        <dbReference type="Proteomes" id="UP001445732"/>
    </source>
</evidence>
<evidence type="ECO:0000313" key="1">
    <source>
        <dbReference type="EMBL" id="MEQ7155669.1"/>
    </source>
</evidence>
<sequence length="130" mass="14228">MTPSRSSTNGRRRQISELMPDFERGDVVRAPFPYTDRDTVQHRPAVVVATGLGPTGKLCWVVMVTSAENRSWPGDVSLEANYEDCGLPAPSLVRSAKIATTDRNRLGLLGRLPAPAFESVLNAIHARLSR</sequence>
<reference evidence="1 2" key="1">
    <citation type="submission" date="2024-06" db="EMBL/GenBank/DDBJ databases">
        <title>Brevundimonas sp. C11.</title>
        <authorList>
            <person name="Maltman C."/>
        </authorList>
    </citation>
    <scope>NUCLEOTIDE SEQUENCE [LARGE SCALE GENOMIC DNA]</scope>
    <source>
        <strain evidence="1 2">C11</strain>
    </source>
</reference>
<dbReference type="GO" id="GO:0016787">
    <property type="term" value="F:hydrolase activity"/>
    <property type="evidence" value="ECO:0007669"/>
    <property type="project" value="UniProtKB-KW"/>
</dbReference>
<dbReference type="Pfam" id="PF02452">
    <property type="entry name" value="PemK_toxin"/>
    <property type="match status" value="1"/>
</dbReference>